<dbReference type="InterPro" id="IPR036322">
    <property type="entry name" value="WD40_repeat_dom_sf"/>
</dbReference>
<evidence type="ECO:0000256" key="4">
    <source>
        <dbReference type="PROSITE-ProRule" id="PRU00221"/>
    </source>
</evidence>
<dbReference type="SUPFAM" id="SSF50978">
    <property type="entry name" value="WD40 repeat-like"/>
    <property type="match status" value="1"/>
</dbReference>
<dbReference type="GO" id="GO:0071561">
    <property type="term" value="C:nucleus-vacuole junction"/>
    <property type="evidence" value="ECO:0007669"/>
    <property type="project" value="TreeGrafter"/>
</dbReference>
<dbReference type="PROSITE" id="PS50082">
    <property type="entry name" value="WD_REPEATS_2"/>
    <property type="match status" value="2"/>
</dbReference>
<dbReference type="GO" id="GO:0000166">
    <property type="term" value="F:nucleotide binding"/>
    <property type="evidence" value="ECO:0007669"/>
    <property type="project" value="UniProtKB-KW"/>
</dbReference>
<dbReference type="InterPro" id="IPR020472">
    <property type="entry name" value="WD40_PAC1"/>
</dbReference>
<evidence type="ECO:0008006" key="8">
    <source>
        <dbReference type="Google" id="ProtNLM"/>
    </source>
</evidence>
<feature type="repeat" description="WD" evidence="4">
    <location>
        <begin position="154"/>
        <end position="195"/>
    </location>
</feature>
<feature type="region of interest" description="Disordered" evidence="5">
    <location>
        <begin position="413"/>
        <end position="441"/>
    </location>
</feature>
<dbReference type="Gene3D" id="2.130.10.10">
    <property type="entry name" value="YVTN repeat-like/Quinoprotein amine dehydrogenase"/>
    <property type="match status" value="2"/>
</dbReference>
<sequence>MPKVSGPQEGRGPKGGVLHPVAPVYTVKVDRRIVQRGSTRHKAALVGVTEKGDTARRLAAKAAIDVRSTAALLTSELTRVATKIPAQPLLKVAATNLGHLVPQHTGQPGAGSSSPRIRDAMAAALSTGLSPSSATTSVDSTAVWRPRGVLLAHLAEHRKMVNRLAVARNKQFFVSASNDGTVKVWDLRHLERDVSFHSKLTYGAQSGKITAVTACEDSASIASVSTDGSVHVWRVEYVRNTQRPGREDYSGITGRQQVTPCEGAVLDIHQWGPLLIYVTQRGGVHAWDIRMRQDAWCIPLAPHQGLVERIALDPTDDLSWLLTGSSRGYLGLWDVRYRLLVNSWRHPLGCSINALAPALAPPDSLGLRGMSGLGPLVYVAAGGNEVALWDVVEGRCRQVFRVIPREETEIVKMEQPTALGPPPAQRNSSQLRSAESGSDPLRTSLAKDLAIQELYMPQPRQEGLRSVLAMPGGALLTAGSDRCVRYWDGLEPKSSYIVCGPPVRDELSEMQLADRPRPHYTHQYTLHRLHEVPILDECCLATHTPKPPDPFEDILRMEDLCHRDCVTDMATVEVQERMLLTCGRDGIVKAWR</sequence>
<dbReference type="InterPro" id="IPR001680">
    <property type="entry name" value="WD40_rpt"/>
</dbReference>
<dbReference type="GO" id="GO:0034271">
    <property type="term" value="C:phosphatidylinositol 3-kinase complex, class III, type I"/>
    <property type="evidence" value="ECO:0007669"/>
    <property type="project" value="TreeGrafter"/>
</dbReference>
<evidence type="ECO:0000256" key="3">
    <source>
        <dbReference type="ARBA" id="ARBA00022741"/>
    </source>
</evidence>
<feature type="repeat" description="WD" evidence="4">
    <location>
        <begin position="202"/>
        <end position="243"/>
    </location>
</feature>
<dbReference type="Proteomes" id="UP000708148">
    <property type="component" value="Unassembled WGS sequence"/>
</dbReference>
<dbReference type="InterPro" id="IPR045162">
    <property type="entry name" value="Vps15-like"/>
</dbReference>
<organism evidence="6 7">
    <name type="scientific">Ostreobium quekettii</name>
    <dbReference type="NCBI Taxonomy" id="121088"/>
    <lineage>
        <taxon>Eukaryota</taxon>
        <taxon>Viridiplantae</taxon>
        <taxon>Chlorophyta</taxon>
        <taxon>core chlorophytes</taxon>
        <taxon>Ulvophyceae</taxon>
        <taxon>TCBD clade</taxon>
        <taxon>Bryopsidales</taxon>
        <taxon>Ostreobineae</taxon>
        <taxon>Ostreobiaceae</taxon>
        <taxon>Ostreobium</taxon>
    </lineage>
</organism>
<dbReference type="PANTHER" id="PTHR17583:SF0">
    <property type="entry name" value="PHOSPHOINOSITIDE 3-KINASE REGULATORY SUBUNIT 4"/>
    <property type="match status" value="1"/>
</dbReference>
<reference evidence="6" key="1">
    <citation type="submission" date="2020-12" db="EMBL/GenBank/DDBJ databases">
        <authorList>
            <person name="Iha C."/>
        </authorList>
    </citation>
    <scope>NUCLEOTIDE SEQUENCE</scope>
</reference>
<keyword evidence="2" id="KW-0677">Repeat</keyword>
<dbReference type="PRINTS" id="PR00320">
    <property type="entry name" value="GPROTEINBRPT"/>
</dbReference>
<evidence type="ECO:0000256" key="5">
    <source>
        <dbReference type="SAM" id="MobiDB-lite"/>
    </source>
</evidence>
<dbReference type="GO" id="GO:0045324">
    <property type="term" value="P:late endosome to vacuole transport"/>
    <property type="evidence" value="ECO:0007669"/>
    <property type="project" value="InterPro"/>
</dbReference>
<name>A0A8S1J5L3_9CHLO</name>
<comment type="caution">
    <text evidence="6">The sequence shown here is derived from an EMBL/GenBank/DDBJ whole genome shotgun (WGS) entry which is preliminary data.</text>
</comment>
<dbReference type="PROSITE" id="PS50294">
    <property type="entry name" value="WD_REPEATS_REGION"/>
    <property type="match status" value="1"/>
</dbReference>
<evidence type="ECO:0000313" key="7">
    <source>
        <dbReference type="Proteomes" id="UP000708148"/>
    </source>
</evidence>
<keyword evidence="1 4" id="KW-0853">WD repeat</keyword>
<evidence type="ECO:0000256" key="1">
    <source>
        <dbReference type="ARBA" id="ARBA00022574"/>
    </source>
</evidence>
<keyword evidence="3" id="KW-0547">Nucleotide-binding</keyword>
<feature type="compositionally biased region" description="Polar residues" evidence="5">
    <location>
        <begin position="425"/>
        <end position="436"/>
    </location>
</feature>
<dbReference type="GO" id="GO:0004674">
    <property type="term" value="F:protein serine/threonine kinase activity"/>
    <property type="evidence" value="ECO:0007669"/>
    <property type="project" value="InterPro"/>
</dbReference>
<dbReference type="GO" id="GO:0005770">
    <property type="term" value="C:late endosome"/>
    <property type="evidence" value="ECO:0007669"/>
    <property type="project" value="TreeGrafter"/>
</dbReference>
<dbReference type="AlphaFoldDB" id="A0A8S1J5L3"/>
<keyword evidence="7" id="KW-1185">Reference proteome</keyword>
<evidence type="ECO:0000313" key="6">
    <source>
        <dbReference type="EMBL" id="CAD7702665.1"/>
    </source>
</evidence>
<evidence type="ECO:0000256" key="2">
    <source>
        <dbReference type="ARBA" id="ARBA00022737"/>
    </source>
</evidence>
<dbReference type="GO" id="GO:0034272">
    <property type="term" value="C:phosphatidylinositol 3-kinase complex, class III, type II"/>
    <property type="evidence" value="ECO:0007669"/>
    <property type="project" value="TreeGrafter"/>
</dbReference>
<protein>
    <recommendedName>
        <fullName evidence="8">Phosphoinositide 3-kinase regulatory subunit 4</fullName>
    </recommendedName>
</protein>
<dbReference type="GO" id="GO:0016236">
    <property type="term" value="P:macroautophagy"/>
    <property type="evidence" value="ECO:0007669"/>
    <property type="project" value="InterPro"/>
</dbReference>
<dbReference type="OrthoDB" id="242910at2759"/>
<dbReference type="Pfam" id="PF00400">
    <property type="entry name" value="WD40"/>
    <property type="match status" value="3"/>
</dbReference>
<dbReference type="PANTHER" id="PTHR17583">
    <property type="entry name" value="PHOSPHOINOSITIDE 3-KINASE REGULATORY SUBUNIT 4"/>
    <property type="match status" value="1"/>
</dbReference>
<gene>
    <name evidence="6" type="ORF">OSTQU699_LOCUS8022</name>
</gene>
<dbReference type="EMBL" id="CAJHUC010001907">
    <property type="protein sequence ID" value="CAD7702665.1"/>
    <property type="molecule type" value="Genomic_DNA"/>
</dbReference>
<accession>A0A8S1J5L3</accession>
<dbReference type="GO" id="GO:0006623">
    <property type="term" value="P:protein targeting to vacuole"/>
    <property type="evidence" value="ECO:0007669"/>
    <property type="project" value="TreeGrafter"/>
</dbReference>
<dbReference type="SMART" id="SM00320">
    <property type="entry name" value="WD40"/>
    <property type="match status" value="5"/>
</dbReference>
<proteinExistence type="predicted"/>
<dbReference type="InterPro" id="IPR015943">
    <property type="entry name" value="WD40/YVTN_repeat-like_dom_sf"/>
</dbReference>